<reference evidence="2" key="1">
    <citation type="journal article" date="2014" name="Nat. Genet.">
        <title>The genome of the stress-tolerant wild tomato species Solanum pennellii.</title>
        <authorList>
            <person name="Bolger A."/>
            <person name="Scossa F."/>
            <person name="Bolger M.E."/>
            <person name="Lanz C."/>
            <person name="Maumus F."/>
            <person name="Tohge T."/>
            <person name="Quesneville H."/>
            <person name="Alseekh S."/>
            <person name="Sorensen I."/>
            <person name="Lichtenstein G."/>
            <person name="Fich E.A."/>
            <person name="Conte M."/>
            <person name="Keller H."/>
            <person name="Schneeberger K."/>
            <person name="Schwacke R."/>
            <person name="Ofner I."/>
            <person name="Vrebalov J."/>
            <person name="Xu Y."/>
            <person name="Osorio S."/>
            <person name="Aflitos S.A."/>
            <person name="Schijlen E."/>
            <person name="Jimenez-Gomez J.M."/>
            <person name="Ryngajllo M."/>
            <person name="Kimura S."/>
            <person name="Kumar R."/>
            <person name="Koenig D."/>
            <person name="Headland L.R."/>
            <person name="Maloof J.N."/>
            <person name="Sinha N."/>
            <person name="van Ham R.C."/>
            <person name="Lankhorst R.K."/>
            <person name="Mao L."/>
            <person name="Vogel A."/>
            <person name="Arsova B."/>
            <person name="Panstruga R."/>
            <person name="Fei Z."/>
            <person name="Rose J.K."/>
            <person name="Zamir D."/>
            <person name="Carrari F."/>
            <person name="Giovannoni J.J."/>
            <person name="Weigel D."/>
            <person name="Usadel B."/>
            <person name="Fernie A.R."/>
        </authorList>
    </citation>
    <scope>NUCLEOTIDE SEQUENCE [LARGE SCALE GENOMIC DNA]</scope>
    <source>
        <strain evidence="2">cv. LA0716</strain>
    </source>
</reference>
<dbReference type="Pfam" id="PF08284">
    <property type="entry name" value="RVP_2"/>
    <property type="match status" value="1"/>
</dbReference>
<dbReference type="RefSeq" id="XP_015057517.1">
    <property type="nucleotide sequence ID" value="XM_015202031.1"/>
</dbReference>
<evidence type="ECO:0000313" key="2">
    <source>
        <dbReference type="Proteomes" id="UP000694930"/>
    </source>
</evidence>
<feature type="region of interest" description="Disordered" evidence="1">
    <location>
        <begin position="37"/>
        <end position="80"/>
    </location>
</feature>
<organism evidence="2 3">
    <name type="scientific">Solanum pennellii</name>
    <name type="common">Tomato</name>
    <name type="synonym">Lycopersicon pennellii</name>
    <dbReference type="NCBI Taxonomy" id="28526"/>
    <lineage>
        <taxon>Eukaryota</taxon>
        <taxon>Viridiplantae</taxon>
        <taxon>Streptophyta</taxon>
        <taxon>Embryophyta</taxon>
        <taxon>Tracheophyta</taxon>
        <taxon>Spermatophyta</taxon>
        <taxon>Magnoliopsida</taxon>
        <taxon>eudicotyledons</taxon>
        <taxon>Gunneridae</taxon>
        <taxon>Pentapetalae</taxon>
        <taxon>asterids</taxon>
        <taxon>lamiids</taxon>
        <taxon>Solanales</taxon>
        <taxon>Solanaceae</taxon>
        <taxon>Solanoideae</taxon>
        <taxon>Solaneae</taxon>
        <taxon>Solanum</taxon>
        <taxon>Solanum subgen. Lycopersicon</taxon>
    </lineage>
</organism>
<dbReference type="GeneID" id="107003738"/>
<proteinExistence type="predicted"/>
<evidence type="ECO:0000256" key="1">
    <source>
        <dbReference type="SAM" id="MobiDB-lite"/>
    </source>
</evidence>
<gene>
    <name evidence="3" type="primary">LOC107003738</name>
</gene>
<keyword evidence="2" id="KW-1185">Reference proteome</keyword>
<reference evidence="3" key="2">
    <citation type="submission" date="2025-08" db="UniProtKB">
        <authorList>
            <consortium name="RefSeq"/>
        </authorList>
    </citation>
    <scope>IDENTIFICATION</scope>
</reference>
<protein>
    <submittedName>
        <fullName evidence="3">Uncharacterized protein LOC107003738</fullName>
    </submittedName>
</protein>
<sequence length="144" mass="15859">MRQEWNNYSGICREGSAGYFKCGQIMHFMREYQKSKKSGGYEGNRAQSSSAAQPDKAALRGATSSVGGGTNHLYTLNNSQKQENMPDVVTGMIRVFDFTVYPLLDPGASLSFLTLYISMNFEIFPEKLSEPFSVSTSVGESIIA</sequence>
<dbReference type="Proteomes" id="UP000694930">
    <property type="component" value="Chromosome 11"/>
</dbReference>
<evidence type="ECO:0000313" key="3">
    <source>
        <dbReference type="RefSeq" id="XP_015057517.1"/>
    </source>
</evidence>
<accession>A0ABM1FIX7</accession>
<name>A0ABM1FIX7_SOLPN</name>